<reference evidence="2" key="1">
    <citation type="submission" date="2021-03" db="EMBL/GenBank/DDBJ databases">
        <authorList>
            <person name="Tagirdzhanova G."/>
        </authorList>
    </citation>
    <scope>NUCLEOTIDE SEQUENCE</scope>
</reference>
<keyword evidence="1" id="KW-1133">Transmembrane helix</keyword>
<organism evidence="2 3">
    <name type="scientific">Imshaugia aleurites</name>
    <dbReference type="NCBI Taxonomy" id="172621"/>
    <lineage>
        <taxon>Eukaryota</taxon>
        <taxon>Fungi</taxon>
        <taxon>Dikarya</taxon>
        <taxon>Ascomycota</taxon>
        <taxon>Pezizomycotina</taxon>
        <taxon>Lecanoromycetes</taxon>
        <taxon>OSLEUM clade</taxon>
        <taxon>Lecanoromycetidae</taxon>
        <taxon>Lecanorales</taxon>
        <taxon>Lecanorineae</taxon>
        <taxon>Parmeliaceae</taxon>
        <taxon>Imshaugia</taxon>
    </lineage>
</organism>
<dbReference type="EMBL" id="CAJPDT010000016">
    <property type="protein sequence ID" value="CAF9916114.1"/>
    <property type="molecule type" value="Genomic_DNA"/>
</dbReference>
<sequence length="115" mass="12412">MCAALLMEGAIDTNVAWYLIMIHYIFLLTWAAASFCGYLVEDSIIRGRRLIVDIPVGAFAGFLPAAPALFLIMAVEQRAQTSGGLFDAQVKASIVAKLPLMQVGDAVAEIRGHFP</sequence>
<evidence type="ECO:0000256" key="1">
    <source>
        <dbReference type="SAM" id="Phobius"/>
    </source>
</evidence>
<keyword evidence="1" id="KW-0812">Transmembrane</keyword>
<feature type="transmembrane region" description="Helical" evidence="1">
    <location>
        <begin position="15"/>
        <end position="40"/>
    </location>
</feature>
<evidence type="ECO:0000313" key="2">
    <source>
        <dbReference type="EMBL" id="CAF9916114.1"/>
    </source>
</evidence>
<dbReference type="Proteomes" id="UP000664534">
    <property type="component" value="Unassembled WGS sequence"/>
</dbReference>
<proteinExistence type="predicted"/>
<keyword evidence="1" id="KW-0472">Membrane</keyword>
<accession>A0A8H3F100</accession>
<comment type="caution">
    <text evidence="2">The sequence shown here is derived from an EMBL/GenBank/DDBJ whole genome shotgun (WGS) entry which is preliminary data.</text>
</comment>
<keyword evidence="3" id="KW-1185">Reference proteome</keyword>
<name>A0A8H3F100_9LECA</name>
<feature type="transmembrane region" description="Helical" evidence="1">
    <location>
        <begin position="52"/>
        <end position="75"/>
    </location>
</feature>
<dbReference type="AlphaFoldDB" id="A0A8H3F100"/>
<evidence type="ECO:0000313" key="3">
    <source>
        <dbReference type="Proteomes" id="UP000664534"/>
    </source>
</evidence>
<gene>
    <name evidence="2" type="ORF">IMSHALPRED_002980</name>
</gene>
<dbReference type="OrthoDB" id="3754585at2759"/>
<protein>
    <submittedName>
        <fullName evidence="2">Uncharacterized protein</fullName>
    </submittedName>
</protein>